<dbReference type="FunFam" id="4.10.1000.10:FF:000001">
    <property type="entry name" value="zinc finger CCCH domain-containing protein 15-like"/>
    <property type="match status" value="1"/>
</dbReference>
<gene>
    <name evidence="7" type="ORF">CANVERA_P3599</name>
</gene>
<dbReference type="SMART" id="SM00356">
    <property type="entry name" value="ZnF_C3H1"/>
    <property type="match status" value="2"/>
</dbReference>
<keyword evidence="2" id="KW-0677">Repeat</keyword>
<protein>
    <recommendedName>
        <fullName evidence="6">C3H1-type domain-containing protein</fullName>
    </recommendedName>
</protein>
<feature type="domain" description="C3H1-type" evidence="6">
    <location>
        <begin position="187"/>
        <end position="214"/>
    </location>
</feature>
<evidence type="ECO:0000256" key="4">
    <source>
        <dbReference type="ARBA" id="ARBA00022833"/>
    </source>
</evidence>
<name>A0A9W4XB51_9ASCO</name>
<feature type="zinc finger region" description="C3H1-type" evidence="5">
    <location>
        <begin position="149"/>
        <end position="177"/>
    </location>
</feature>
<dbReference type="PROSITE" id="PS50103">
    <property type="entry name" value="ZF_C3H1"/>
    <property type="match status" value="2"/>
</dbReference>
<dbReference type="PANTHER" id="PTHR12547:SF18">
    <property type="entry name" value="PROTEIN TIS11"/>
    <property type="match status" value="1"/>
</dbReference>
<dbReference type="Pfam" id="PF00642">
    <property type="entry name" value="zf-CCCH"/>
    <property type="match status" value="2"/>
</dbReference>
<dbReference type="InterPro" id="IPR000571">
    <property type="entry name" value="Znf_CCCH"/>
</dbReference>
<dbReference type="Proteomes" id="UP001152885">
    <property type="component" value="Unassembled WGS sequence"/>
</dbReference>
<dbReference type="PANTHER" id="PTHR12547">
    <property type="entry name" value="CCCH ZINC FINGER/TIS11-RELATED"/>
    <property type="match status" value="1"/>
</dbReference>
<reference evidence="7" key="1">
    <citation type="submission" date="2022-12" db="EMBL/GenBank/DDBJ databases">
        <authorList>
            <person name="Brejova B."/>
        </authorList>
    </citation>
    <scope>NUCLEOTIDE SEQUENCE</scope>
</reference>
<dbReference type="GO" id="GO:0008270">
    <property type="term" value="F:zinc ion binding"/>
    <property type="evidence" value="ECO:0007669"/>
    <property type="project" value="UniProtKB-KW"/>
</dbReference>
<dbReference type="GO" id="GO:0006879">
    <property type="term" value="P:intracellular iron ion homeostasis"/>
    <property type="evidence" value="ECO:0007669"/>
    <property type="project" value="UniProtKB-ARBA"/>
</dbReference>
<dbReference type="InterPro" id="IPR036855">
    <property type="entry name" value="Znf_CCCH_sf"/>
</dbReference>
<keyword evidence="1 5" id="KW-0479">Metal-binding</keyword>
<dbReference type="GO" id="GO:0010468">
    <property type="term" value="P:regulation of gene expression"/>
    <property type="evidence" value="ECO:0007669"/>
    <property type="project" value="UniProtKB-ARBA"/>
</dbReference>
<evidence type="ECO:0000313" key="7">
    <source>
        <dbReference type="EMBL" id="CAI5759090.1"/>
    </source>
</evidence>
<dbReference type="InterPro" id="IPR045877">
    <property type="entry name" value="ZFP36-like"/>
</dbReference>
<organism evidence="7 8">
    <name type="scientific">Candida verbasci</name>
    <dbReference type="NCBI Taxonomy" id="1227364"/>
    <lineage>
        <taxon>Eukaryota</taxon>
        <taxon>Fungi</taxon>
        <taxon>Dikarya</taxon>
        <taxon>Ascomycota</taxon>
        <taxon>Saccharomycotina</taxon>
        <taxon>Pichiomycetes</taxon>
        <taxon>Debaryomycetaceae</taxon>
        <taxon>Candida/Lodderomyces clade</taxon>
        <taxon>Candida</taxon>
    </lineage>
</organism>
<dbReference type="GO" id="GO:0003729">
    <property type="term" value="F:mRNA binding"/>
    <property type="evidence" value="ECO:0007669"/>
    <property type="project" value="InterPro"/>
</dbReference>
<evidence type="ECO:0000256" key="1">
    <source>
        <dbReference type="ARBA" id="ARBA00022723"/>
    </source>
</evidence>
<keyword evidence="4 5" id="KW-0862">Zinc</keyword>
<evidence type="ECO:0000313" key="8">
    <source>
        <dbReference type="Proteomes" id="UP001152885"/>
    </source>
</evidence>
<evidence type="ECO:0000259" key="6">
    <source>
        <dbReference type="PROSITE" id="PS50103"/>
    </source>
</evidence>
<evidence type="ECO:0000256" key="2">
    <source>
        <dbReference type="ARBA" id="ARBA00022737"/>
    </source>
</evidence>
<keyword evidence="3 5" id="KW-0863">Zinc-finger</keyword>
<feature type="domain" description="C3H1-type" evidence="6">
    <location>
        <begin position="149"/>
        <end position="177"/>
    </location>
</feature>
<dbReference type="Gene3D" id="4.10.1000.10">
    <property type="entry name" value="Zinc finger, CCCH-type"/>
    <property type="match status" value="2"/>
</dbReference>
<keyword evidence="8" id="KW-1185">Reference proteome</keyword>
<dbReference type="AlphaFoldDB" id="A0A9W4XB51"/>
<comment type="caution">
    <text evidence="7">The sequence shown here is derived from an EMBL/GenBank/DDBJ whole genome shotgun (WGS) entry which is preliminary data.</text>
</comment>
<sequence>MMANQTQYQQPFFNNKLSTCSTLSSNSSSTTDFNDLKEDFDCDLLPDLWQTSSNESSISCNTNYANLSKPFNTSTTSSTTTTNTTRSLFEPQFNLFSSPSPPQQINQIQHQPVNSIWNLHVDSMLSSDDDLFNFDQVIPQQKQPVNTQLYKTELCASFMKIGICPYDSKCQFAHGELELKKVERSPKWRSKPCQNWTKYGTCRYGNRCCFKHGE</sequence>
<dbReference type="EMBL" id="CANTUO010000003">
    <property type="protein sequence ID" value="CAI5759090.1"/>
    <property type="molecule type" value="Genomic_DNA"/>
</dbReference>
<dbReference type="FunFam" id="4.10.1000.10:FF:000018">
    <property type="entry name" value="Zinc finger protein"/>
    <property type="match status" value="1"/>
</dbReference>
<dbReference type="SUPFAM" id="SSF90229">
    <property type="entry name" value="CCCH zinc finger"/>
    <property type="match status" value="2"/>
</dbReference>
<accession>A0A9W4XB51</accession>
<evidence type="ECO:0000256" key="5">
    <source>
        <dbReference type="PROSITE-ProRule" id="PRU00723"/>
    </source>
</evidence>
<proteinExistence type="predicted"/>
<dbReference type="OrthoDB" id="410307at2759"/>
<evidence type="ECO:0000256" key="3">
    <source>
        <dbReference type="ARBA" id="ARBA00022771"/>
    </source>
</evidence>
<feature type="zinc finger region" description="C3H1-type" evidence="5">
    <location>
        <begin position="187"/>
        <end position="214"/>
    </location>
</feature>